<feature type="domain" description="Major facilitator superfamily (MFS) profile" evidence="8">
    <location>
        <begin position="6"/>
        <end position="406"/>
    </location>
</feature>
<feature type="transmembrane region" description="Helical" evidence="7">
    <location>
        <begin position="142"/>
        <end position="160"/>
    </location>
</feature>
<dbReference type="PROSITE" id="PS50850">
    <property type="entry name" value="MFS"/>
    <property type="match status" value="1"/>
</dbReference>
<gene>
    <name evidence="9" type="ORF">ABXS70_06465</name>
</gene>
<keyword evidence="4 7" id="KW-0812">Transmembrane</keyword>
<evidence type="ECO:0000256" key="6">
    <source>
        <dbReference type="ARBA" id="ARBA00023136"/>
    </source>
</evidence>
<feature type="transmembrane region" description="Helical" evidence="7">
    <location>
        <begin position="219"/>
        <end position="244"/>
    </location>
</feature>
<dbReference type="EMBL" id="CP159992">
    <property type="protein sequence ID" value="XCP96344.1"/>
    <property type="molecule type" value="Genomic_DNA"/>
</dbReference>
<name>A0AAU8NEV0_9BACL</name>
<dbReference type="SUPFAM" id="SSF103473">
    <property type="entry name" value="MFS general substrate transporter"/>
    <property type="match status" value="1"/>
</dbReference>
<feature type="transmembrane region" description="Helical" evidence="7">
    <location>
        <begin position="40"/>
        <end position="64"/>
    </location>
</feature>
<dbReference type="PANTHER" id="PTHR43266:SF9">
    <property type="entry name" value="PERMEASE, MAJOR FACILITATOR SUPERFAMILY-RELATED"/>
    <property type="match status" value="1"/>
</dbReference>
<dbReference type="Gene3D" id="1.20.1250.20">
    <property type="entry name" value="MFS general substrate transporter like domains"/>
    <property type="match status" value="1"/>
</dbReference>
<dbReference type="InterPro" id="IPR036259">
    <property type="entry name" value="MFS_trans_sf"/>
</dbReference>
<evidence type="ECO:0000256" key="5">
    <source>
        <dbReference type="ARBA" id="ARBA00022989"/>
    </source>
</evidence>
<evidence type="ECO:0000256" key="4">
    <source>
        <dbReference type="ARBA" id="ARBA00022692"/>
    </source>
</evidence>
<feature type="transmembrane region" description="Helical" evidence="7">
    <location>
        <begin position="7"/>
        <end position="28"/>
    </location>
</feature>
<accession>A0AAU8NEV0</accession>
<keyword evidence="5 7" id="KW-1133">Transmembrane helix</keyword>
<feature type="transmembrane region" description="Helical" evidence="7">
    <location>
        <begin position="285"/>
        <end position="301"/>
    </location>
</feature>
<comment type="subcellular location">
    <subcellularLocation>
        <location evidence="1">Cell membrane</location>
        <topology evidence="1">Multi-pass membrane protein</topology>
    </subcellularLocation>
</comment>
<evidence type="ECO:0000256" key="3">
    <source>
        <dbReference type="ARBA" id="ARBA00022475"/>
    </source>
</evidence>
<reference evidence="9" key="1">
    <citation type="submission" date="2024-05" db="EMBL/GenBank/DDBJ databases">
        <title>Draft genome assemblies of 36 bacteria isolated from hibernating arctic ground squirrels.</title>
        <authorList>
            <person name="McKee H."/>
            <person name="Mullen L."/>
            <person name="Drown D.M."/>
            <person name="Duddleston K.N."/>
        </authorList>
    </citation>
    <scope>NUCLEOTIDE SEQUENCE</scope>
    <source>
        <strain evidence="9">AN1007</strain>
    </source>
</reference>
<evidence type="ECO:0000256" key="2">
    <source>
        <dbReference type="ARBA" id="ARBA00022448"/>
    </source>
</evidence>
<evidence type="ECO:0000259" key="8">
    <source>
        <dbReference type="PROSITE" id="PS50850"/>
    </source>
</evidence>
<dbReference type="CDD" id="cd06173">
    <property type="entry name" value="MFS_MefA_like"/>
    <property type="match status" value="1"/>
</dbReference>
<feature type="transmembrane region" description="Helical" evidence="7">
    <location>
        <begin position="256"/>
        <end position="278"/>
    </location>
</feature>
<feature type="transmembrane region" description="Helical" evidence="7">
    <location>
        <begin position="353"/>
        <end position="375"/>
    </location>
</feature>
<feature type="transmembrane region" description="Helical" evidence="7">
    <location>
        <begin position="166"/>
        <end position="185"/>
    </location>
</feature>
<dbReference type="PANTHER" id="PTHR43266">
    <property type="entry name" value="MACROLIDE-EFFLUX PROTEIN"/>
    <property type="match status" value="1"/>
</dbReference>
<keyword evidence="6 7" id="KW-0472">Membrane</keyword>
<proteinExistence type="predicted"/>
<protein>
    <submittedName>
        <fullName evidence="9">MFS transporter</fullName>
    </submittedName>
</protein>
<feature type="transmembrane region" description="Helical" evidence="7">
    <location>
        <begin position="73"/>
        <end position="93"/>
    </location>
</feature>
<keyword evidence="2" id="KW-0813">Transport</keyword>
<organism evidence="9">
    <name type="scientific">Paenibacillus sp. AN1007</name>
    <dbReference type="NCBI Taxonomy" id="3151385"/>
    <lineage>
        <taxon>Bacteria</taxon>
        <taxon>Bacillati</taxon>
        <taxon>Bacillota</taxon>
        <taxon>Bacilli</taxon>
        <taxon>Bacillales</taxon>
        <taxon>Paenibacillaceae</taxon>
        <taxon>Paenibacillus</taxon>
    </lineage>
</organism>
<dbReference type="RefSeq" id="WP_342552000.1">
    <property type="nucleotide sequence ID" value="NZ_CP159992.1"/>
</dbReference>
<dbReference type="InterPro" id="IPR011701">
    <property type="entry name" value="MFS"/>
</dbReference>
<feature type="transmembrane region" description="Helical" evidence="7">
    <location>
        <begin position="313"/>
        <end position="332"/>
    </location>
</feature>
<keyword evidence="3" id="KW-1003">Cell membrane</keyword>
<dbReference type="Pfam" id="PF07690">
    <property type="entry name" value="MFS_1"/>
    <property type="match status" value="1"/>
</dbReference>
<evidence type="ECO:0000256" key="1">
    <source>
        <dbReference type="ARBA" id="ARBA00004651"/>
    </source>
</evidence>
<dbReference type="InterPro" id="IPR020846">
    <property type="entry name" value="MFS_dom"/>
</dbReference>
<dbReference type="GO" id="GO:0022857">
    <property type="term" value="F:transmembrane transporter activity"/>
    <property type="evidence" value="ECO:0007669"/>
    <property type="project" value="InterPro"/>
</dbReference>
<dbReference type="GO" id="GO:0005886">
    <property type="term" value="C:plasma membrane"/>
    <property type="evidence" value="ECO:0007669"/>
    <property type="project" value="UniProtKB-SubCell"/>
</dbReference>
<sequence>MRDSTNIIVFSLSRLITELGTSIFRFALSLYVLDLTGSSSMFALVLSFTYIPGIFVNIIAGVFVDRSRSKKRIMIVCDFLCGISVLTLMFLFQSFHDSIWLFVVYSMILSALQALFTLTVNSSVPNIVSPERVPTVNSSTQSIAALIGILGPVIGAAAYSKFGLEHIFLIEGAAFILSGFLNLLLKFTPRKEEIGESKPYFESVKEVYKYIRGRAAIKYLLLIFVFINFVIAPAVSLILPFIVYQALDMTPQQLSFIEAALAAGVIIGAVIVSIPVINRFITNKIFILIQIQALMIVLWMFPQWPIFEASTKVVLMVGFMIVLMFTGILNTMGNIPMLSYVQLYIPERIRASVLGVVNTVITIAVPIGMGVYGALLEVVDWYYITLVSGVGLLAVGILAYRNRDLREFFTQGMEPEPEPLKVAEVHEA</sequence>
<evidence type="ECO:0000313" key="9">
    <source>
        <dbReference type="EMBL" id="XCP96344.1"/>
    </source>
</evidence>
<feature type="transmembrane region" description="Helical" evidence="7">
    <location>
        <begin position="99"/>
        <end position="121"/>
    </location>
</feature>
<dbReference type="AlphaFoldDB" id="A0AAU8NEV0"/>
<evidence type="ECO:0000256" key="7">
    <source>
        <dbReference type="SAM" id="Phobius"/>
    </source>
</evidence>
<feature type="transmembrane region" description="Helical" evidence="7">
    <location>
        <begin position="381"/>
        <end position="400"/>
    </location>
</feature>